<keyword evidence="2 5" id="KW-0378">Hydrolase</keyword>
<dbReference type="OrthoDB" id="411211at2759"/>
<organism evidence="5 6">
    <name type="scientific">Penicillium ucsense</name>
    <dbReference type="NCBI Taxonomy" id="2839758"/>
    <lineage>
        <taxon>Eukaryota</taxon>
        <taxon>Fungi</taxon>
        <taxon>Dikarya</taxon>
        <taxon>Ascomycota</taxon>
        <taxon>Pezizomycotina</taxon>
        <taxon>Eurotiomycetes</taxon>
        <taxon>Eurotiomycetidae</taxon>
        <taxon>Eurotiales</taxon>
        <taxon>Aspergillaceae</taxon>
        <taxon>Penicillium</taxon>
    </lineage>
</organism>
<dbReference type="InterPro" id="IPR029052">
    <property type="entry name" value="Metallo-depent_PP-like"/>
</dbReference>
<proteinExistence type="predicted"/>
<sequence length="401" mass="44247">MPAMSRIALALGLTLGAAVAAPNSIAAPTAAEHMTLALLGDYGWTGWQPLPVEFCKNVLPKLQSAGVAVPKEIVNDCDPGDRLAIGNATIEERRTAKYIEKVCLKKDCAAFVSVGDNFYDSGVAFHSEGINRFYEGWANMYVGKAFEGKRWYQAIGNHDVVTGKAGIDFQTRIAPLMDDRWYFGHENKPYYSYDLKGSDWTATFAVVDSDCFVNSYQKPDSVYNTDYVIECHKDKQTQVEFLRKAFAESDATWKILQIHHGFMSSSTNYTELAPLIDIVRENNGVVINGHDHCMAHYQSEGTDFVLTGGAGYAQAGDCNNGVPLGPFTKWLGASADQAANGFVTLDISSKELLFEYYARDMKMKGADYYPVANEMMPSYNFTVTKHATKGCNDGPNKGRHN</sequence>
<dbReference type="Gene3D" id="3.60.21.10">
    <property type="match status" value="1"/>
</dbReference>
<dbReference type="PANTHER" id="PTHR10161">
    <property type="entry name" value="TARTRATE-RESISTANT ACID PHOSPHATASE TYPE 5"/>
    <property type="match status" value="1"/>
</dbReference>
<gene>
    <name evidence="5" type="ORF">PECM_001452</name>
</gene>
<reference evidence="5" key="1">
    <citation type="journal article" date="2020" name="Front. Microbiol.">
        <title>Gene regulatory networks of Penicillium echinulatum 2HH and Penicillium oxalicum 114-2 inferred by a computational biology approach.</title>
        <authorList>
            <person name="Lenz A.R."/>
            <person name="Galan-Vasquez E."/>
            <person name="Balbinot E."/>
            <person name="De Abreu F.P."/>
            <person name="De Oliveira N.S."/>
            <person name="Da Rosa L.O."/>
            <person name="De Avila E Silva S."/>
            <person name="Camassola M."/>
            <person name="Dillon A.J.P."/>
            <person name="Perez-Rueda E."/>
        </authorList>
    </citation>
    <scope>NUCLEOTIDE SEQUENCE</scope>
    <source>
        <strain evidence="5">S1M29</strain>
    </source>
</reference>
<feature type="signal peptide" evidence="3">
    <location>
        <begin position="1"/>
        <end position="20"/>
    </location>
</feature>
<evidence type="ECO:0000259" key="4">
    <source>
        <dbReference type="Pfam" id="PF00149"/>
    </source>
</evidence>
<name>A0A8J8W894_9EURO</name>
<evidence type="ECO:0000313" key="6">
    <source>
        <dbReference type="Proteomes" id="UP000631181"/>
    </source>
</evidence>
<accession>A0A8J8W894</accession>
<evidence type="ECO:0000256" key="1">
    <source>
        <dbReference type="ARBA" id="ARBA00022729"/>
    </source>
</evidence>
<dbReference type="EMBL" id="WIWV01000013">
    <property type="protein sequence ID" value="KAF7718592.1"/>
    <property type="molecule type" value="Genomic_DNA"/>
</dbReference>
<dbReference type="AlphaFoldDB" id="A0A8J8W894"/>
<dbReference type="Proteomes" id="UP000631181">
    <property type="component" value="Unassembled WGS sequence"/>
</dbReference>
<feature type="chain" id="PRO_5035176114" description="Calcineurin-like phosphoesterase domain-containing protein" evidence="3">
    <location>
        <begin position="21"/>
        <end position="401"/>
    </location>
</feature>
<evidence type="ECO:0000313" key="5">
    <source>
        <dbReference type="EMBL" id="KAF7718592.1"/>
    </source>
</evidence>
<feature type="domain" description="Calcineurin-like phosphoesterase" evidence="4">
    <location>
        <begin position="94"/>
        <end position="293"/>
    </location>
</feature>
<dbReference type="SUPFAM" id="SSF56300">
    <property type="entry name" value="Metallo-dependent phosphatases"/>
    <property type="match status" value="1"/>
</dbReference>
<comment type="caution">
    <text evidence="5">The sequence shown here is derived from an EMBL/GenBank/DDBJ whole genome shotgun (WGS) entry which is preliminary data.</text>
</comment>
<dbReference type="GO" id="GO:0016787">
    <property type="term" value="F:hydrolase activity"/>
    <property type="evidence" value="ECO:0007669"/>
    <property type="project" value="UniProtKB-KW"/>
</dbReference>
<protein>
    <recommendedName>
        <fullName evidence="4">Calcineurin-like phosphoesterase domain-containing protein</fullName>
    </recommendedName>
</protein>
<keyword evidence="1 3" id="KW-0732">Signal</keyword>
<evidence type="ECO:0000256" key="2">
    <source>
        <dbReference type="ARBA" id="ARBA00022801"/>
    </source>
</evidence>
<dbReference type="Pfam" id="PF00149">
    <property type="entry name" value="Metallophos"/>
    <property type="match status" value="1"/>
</dbReference>
<dbReference type="InterPro" id="IPR051558">
    <property type="entry name" value="Metallophosphoesterase_PAP"/>
</dbReference>
<evidence type="ECO:0000256" key="3">
    <source>
        <dbReference type="SAM" id="SignalP"/>
    </source>
</evidence>
<dbReference type="InterPro" id="IPR004843">
    <property type="entry name" value="Calcineurin-like_PHP"/>
</dbReference>
<dbReference type="PANTHER" id="PTHR10161:SF14">
    <property type="entry name" value="TARTRATE-RESISTANT ACID PHOSPHATASE TYPE 5"/>
    <property type="match status" value="1"/>
</dbReference>
<keyword evidence="6" id="KW-1185">Reference proteome</keyword>